<proteinExistence type="predicted"/>
<gene>
    <name evidence="2" type="primary">mnmD</name>
    <name evidence="2" type="ORF">H4K34_13475</name>
</gene>
<protein>
    <submittedName>
        <fullName evidence="2">tRNA (5-methylaminomethyl-2-thiouridine)(34)-methyltransferase MnmD</fullName>
    </submittedName>
</protein>
<dbReference type="AlphaFoldDB" id="A0A7H0VCD4"/>
<sequence length="224" mass="25929">MNRHWVKTKDGSPSLYVPELQQNYHSLHGALQESRHVFIEAGLKLFADQKEVRILEVGFGTGLNALLSHFEKQKPSQSIYYHSMEKYPLQEEEWQALEWPELFSEKPEYQEFYLDLHKAAWEQEVCLRPDFTLLKNCTDLRTYSAKAAQYDLIYFDAFSPEAQPELWSESVFAEMHKALKAGGRLVTYCVKGSVRRAMKAAELEVEKIPGPPGKREMARALKEV</sequence>
<evidence type="ECO:0000259" key="1">
    <source>
        <dbReference type="Pfam" id="PF05430"/>
    </source>
</evidence>
<keyword evidence="2" id="KW-0489">Methyltransferase</keyword>
<dbReference type="GO" id="GO:0004808">
    <property type="term" value="F:tRNA (5-methylaminomethyl-2-thiouridylate)(34)-methyltransferase activity"/>
    <property type="evidence" value="ECO:0007669"/>
    <property type="project" value="InterPro"/>
</dbReference>
<dbReference type="EMBL" id="CP060139">
    <property type="protein sequence ID" value="QNR23382.1"/>
    <property type="molecule type" value="Genomic_DNA"/>
</dbReference>
<dbReference type="SUPFAM" id="SSF53335">
    <property type="entry name" value="S-adenosyl-L-methionine-dependent methyltransferases"/>
    <property type="match status" value="1"/>
</dbReference>
<dbReference type="Proteomes" id="UP000516305">
    <property type="component" value="Chromosome"/>
</dbReference>
<dbReference type="KEGG" id="chyd:H4K34_13475"/>
<dbReference type="NCBIfam" id="NF033855">
    <property type="entry name" value="tRNA_MNMC2"/>
    <property type="match status" value="1"/>
</dbReference>
<feature type="domain" description="MnmC-like methyltransferase" evidence="1">
    <location>
        <begin position="139"/>
        <end position="222"/>
    </location>
</feature>
<dbReference type="InterPro" id="IPR047785">
    <property type="entry name" value="tRNA_MNMC2"/>
</dbReference>
<name>A0A7H0VCD4_9FLAO</name>
<dbReference type="Gene3D" id="3.40.50.150">
    <property type="entry name" value="Vaccinia Virus protein VP39"/>
    <property type="match status" value="1"/>
</dbReference>
<evidence type="ECO:0000313" key="3">
    <source>
        <dbReference type="Proteomes" id="UP000516305"/>
    </source>
</evidence>
<dbReference type="RefSeq" id="WP_210757912.1">
    <property type="nucleotide sequence ID" value="NZ_CP060139.1"/>
</dbReference>
<dbReference type="InterPro" id="IPR008471">
    <property type="entry name" value="MnmC-like_methylTransf"/>
</dbReference>
<dbReference type="GO" id="GO:0032259">
    <property type="term" value="P:methylation"/>
    <property type="evidence" value="ECO:0007669"/>
    <property type="project" value="UniProtKB-KW"/>
</dbReference>
<keyword evidence="3" id="KW-1185">Reference proteome</keyword>
<dbReference type="GO" id="GO:0016645">
    <property type="term" value="F:oxidoreductase activity, acting on the CH-NH group of donors"/>
    <property type="evidence" value="ECO:0007669"/>
    <property type="project" value="InterPro"/>
</dbReference>
<dbReference type="PANTHER" id="PTHR39963:SF1">
    <property type="entry name" value="MNMC-LIKE METHYLTRANSFERASE DOMAIN-CONTAINING PROTEIN"/>
    <property type="match status" value="1"/>
</dbReference>
<dbReference type="PANTHER" id="PTHR39963">
    <property type="entry name" value="SLL0983 PROTEIN"/>
    <property type="match status" value="1"/>
</dbReference>
<dbReference type="Pfam" id="PF05430">
    <property type="entry name" value="Methyltransf_30"/>
    <property type="match status" value="1"/>
</dbReference>
<organism evidence="2 3">
    <name type="scientific">Croceimicrobium hydrocarbonivorans</name>
    <dbReference type="NCBI Taxonomy" id="2761580"/>
    <lineage>
        <taxon>Bacteria</taxon>
        <taxon>Pseudomonadati</taxon>
        <taxon>Bacteroidota</taxon>
        <taxon>Flavobacteriia</taxon>
        <taxon>Flavobacteriales</taxon>
        <taxon>Owenweeksiaceae</taxon>
        <taxon>Croceimicrobium</taxon>
    </lineage>
</organism>
<evidence type="ECO:0000313" key="2">
    <source>
        <dbReference type="EMBL" id="QNR23382.1"/>
    </source>
</evidence>
<keyword evidence="2" id="KW-0808">Transferase</keyword>
<dbReference type="InterPro" id="IPR029063">
    <property type="entry name" value="SAM-dependent_MTases_sf"/>
</dbReference>
<accession>A0A7H0VCD4</accession>
<reference evidence="2 3" key="1">
    <citation type="submission" date="2020-08" db="EMBL/GenBank/DDBJ databases">
        <title>Croceimicrobium hydrocarbonivorans gen. nov., sp. nov., a novel marine bacterium isolated from a bacterial consortium that degrades polyethylene terephthalate.</title>
        <authorList>
            <person name="Liu R."/>
        </authorList>
    </citation>
    <scope>NUCLEOTIDE SEQUENCE [LARGE SCALE GENOMIC DNA]</scope>
    <source>
        <strain evidence="2 3">A20-9</strain>
    </source>
</reference>